<reference evidence="1 2" key="1">
    <citation type="submission" date="2024-04" db="EMBL/GenBank/DDBJ databases">
        <authorList>
            <person name="Fracassetti M."/>
        </authorList>
    </citation>
    <scope>NUCLEOTIDE SEQUENCE [LARGE SCALE GENOMIC DNA]</scope>
</reference>
<dbReference type="EMBL" id="OZ034813">
    <property type="protein sequence ID" value="CAL1353765.1"/>
    <property type="molecule type" value="Genomic_DNA"/>
</dbReference>
<evidence type="ECO:0008006" key="3">
    <source>
        <dbReference type="Google" id="ProtNLM"/>
    </source>
</evidence>
<accession>A0AAV2CDD0</accession>
<sequence>MCFASLSWRGMQSDTHSPFCCLCYCVVVYPSSAPFLATTKTWALQIEMLMMTKFPAYQVEITKLSIPTNKTKSTINIPIQSVQITL</sequence>
<protein>
    <recommendedName>
        <fullName evidence="3">Secreted protein</fullName>
    </recommendedName>
</protein>
<evidence type="ECO:0000313" key="2">
    <source>
        <dbReference type="Proteomes" id="UP001497516"/>
    </source>
</evidence>
<dbReference type="Proteomes" id="UP001497516">
    <property type="component" value="Chromosome 1"/>
</dbReference>
<keyword evidence="2" id="KW-1185">Reference proteome</keyword>
<gene>
    <name evidence="1" type="ORF">LTRI10_LOCUS1638</name>
</gene>
<dbReference type="AlphaFoldDB" id="A0AAV2CDD0"/>
<proteinExistence type="predicted"/>
<evidence type="ECO:0000313" key="1">
    <source>
        <dbReference type="EMBL" id="CAL1353765.1"/>
    </source>
</evidence>
<name>A0AAV2CDD0_9ROSI</name>
<organism evidence="1 2">
    <name type="scientific">Linum trigynum</name>
    <dbReference type="NCBI Taxonomy" id="586398"/>
    <lineage>
        <taxon>Eukaryota</taxon>
        <taxon>Viridiplantae</taxon>
        <taxon>Streptophyta</taxon>
        <taxon>Embryophyta</taxon>
        <taxon>Tracheophyta</taxon>
        <taxon>Spermatophyta</taxon>
        <taxon>Magnoliopsida</taxon>
        <taxon>eudicotyledons</taxon>
        <taxon>Gunneridae</taxon>
        <taxon>Pentapetalae</taxon>
        <taxon>rosids</taxon>
        <taxon>fabids</taxon>
        <taxon>Malpighiales</taxon>
        <taxon>Linaceae</taxon>
        <taxon>Linum</taxon>
    </lineage>
</organism>